<dbReference type="GO" id="GO:0003700">
    <property type="term" value="F:DNA-binding transcription factor activity"/>
    <property type="evidence" value="ECO:0007669"/>
    <property type="project" value="InterPro"/>
</dbReference>
<comment type="similarity">
    <text evidence="1">Belongs to the LysR transcriptional regulatory family.</text>
</comment>
<dbReference type="RefSeq" id="WP_023522440.1">
    <property type="nucleotide sequence ID" value="NC_022873.1"/>
</dbReference>
<evidence type="ECO:0000313" key="7">
    <source>
        <dbReference type="EMBL" id="AHA72646.1"/>
    </source>
</evidence>
<dbReference type="PROSITE" id="PS50931">
    <property type="entry name" value="HTH_LYSR"/>
    <property type="match status" value="1"/>
</dbReference>
<dbReference type="PRINTS" id="PR00039">
    <property type="entry name" value="HTHLYSR"/>
</dbReference>
<keyword evidence="3" id="KW-0805">Transcription regulation</keyword>
<dbReference type="InterPro" id="IPR000847">
    <property type="entry name" value="LysR_HTH_N"/>
</dbReference>
<dbReference type="Pfam" id="PF00126">
    <property type="entry name" value="HTH_1"/>
    <property type="match status" value="1"/>
</dbReference>
<feature type="domain" description="HTH lysR-type" evidence="6">
    <location>
        <begin position="1"/>
        <end position="58"/>
    </location>
</feature>
<dbReference type="FunFam" id="1.10.10.10:FF:000001">
    <property type="entry name" value="LysR family transcriptional regulator"/>
    <property type="match status" value="1"/>
</dbReference>
<dbReference type="Gene3D" id="1.10.10.10">
    <property type="entry name" value="Winged helix-like DNA-binding domain superfamily/Winged helix DNA-binding domain"/>
    <property type="match status" value="1"/>
</dbReference>
<dbReference type="CDD" id="cd05466">
    <property type="entry name" value="PBP2_LTTR_substrate"/>
    <property type="match status" value="1"/>
</dbReference>
<gene>
    <name evidence="7" type="ORF">YBT1518_17470</name>
</gene>
<dbReference type="AlphaFoldDB" id="A0A9W3KIX6"/>
<evidence type="ECO:0000313" key="8">
    <source>
        <dbReference type="Proteomes" id="UP000018566"/>
    </source>
</evidence>
<dbReference type="KEGG" id="bthu:YBT1518_17470"/>
<evidence type="ECO:0000256" key="3">
    <source>
        <dbReference type="ARBA" id="ARBA00023015"/>
    </source>
</evidence>
<dbReference type="SUPFAM" id="SSF46785">
    <property type="entry name" value="Winged helix' DNA-binding domain"/>
    <property type="match status" value="1"/>
</dbReference>
<dbReference type="SUPFAM" id="SSF53850">
    <property type="entry name" value="Periplasmic binding protein-like II"/>
    <property type="match status" value="1"/>
</dbReference>
<reference evidence="7 8" key="1">
    <citation type="submission" date="2013-05" db="EMBL/GenBank/DDBJ databases">
        <title>Complete genome sequence of Bacillus thuringiensis YBT-1518, a typical strain with high toxicity to nematode.</title>
        <authorList>
            <person name="Wang P."/>
            <person name="Zhang C."/>
            <person name="Guo M."/>
            <person name="Guo S."/>
            <person name="Zhu Y."/>
            <person name="Zheng J."/>
            <person name="Zhu L."/>
            <person name="Ruan L."/>
            <person name="Peng D."/>
            <person name="Sun M."/>
        </authorList>
    </citation>
    <scope>NUCLEOTIDE SEQUENCE [LARGE SCALE GENOMIC DNA]</scope>
    <source>
        <strain evidence="7 8">YBT-1518</strain>
    </source>
</reference>
<accession>A0A9W3KIX6</accession>
<dbReference type="InterPro" id="IPR005119">
    <property type="entry name" value="LysR_subst-bd"/>
</dbReference>
<evidence type="ECO:0000256" key="2">
    <source>
        <dbReference type="ARBA" id="ARBA00018718"/>
    </source>
</evidence>
<evidence type="ECO:0000259" key="6">
    <source>
        <dbReference type="PROSITE" id="PS50931"/>
    </source>
</evidence>
<sequence>MSLTKLEIFLKTVEMGNLSRAAEALNVTQSGVSHAIRSLELEYGFQLLSRNKTGVRLTGNGERVLTHVREVVNHNERLKQTVAEINGIVAGTLRIGTFTSVSIHWLPAIIHRFHLEYPRIEIKLMEGDYGMIETWIQQGVIDLGFMSLPSSGHLESIPLRKDRMLCVLPKNHSLSKQSIIQYDQLEKEPFIMPASSCGYDVRKVLEAARIHLDIQFETGDDHAIVAMVENGLGISVMSELALQGQCENVTVVELEDKPKRSLGLSLTSIKHALPATKRFIEHTQKWLDGD</sequence>
<proteinExistence type="inferred from homology"/>
<dbReference type="GO" id="GO:0003677">
    <property type="term" value="F:DNA binding"/>
    <property type="evidence" value="ECO:0007669"/>
    <property type="project" value="UniProtKB-KW"/>
</dbReference>
<dbReference type="Gene3D" id="3.40.190.290">
    <property type="match status" value="1"/>
</dbReference>
<dbReference type="EMBL" id="CP005935">
    <property type="protein sequence ID" value="AHA72646.1"/>
    <property type="molecule type" value="Genomic_DNA"/>
</dbReference>
<name>A0A9W3KIX6_BACTU</name>
<organism evidence="7 8">
    <name type="scientific">Bacillus thuringiensis YBT-1518</name>
    <dbReference type="NCBI Taxonomy" id="529122"/>
    <lineage>
        <taxon>Bacteria</taxon>
        <taxon>Bacillati</taxon>
        <taxon>Bacillota</taxon>
        <taxon>Bacilli</taxon>
        <taxon>Bacillales</taxon>
        <taxon>Bacillaceae</taxon>
        <taxon>Bacillus</taxon>
        <taxon>Bacillus cereus group</taxon>
    </lineage>
</organism>
<evidence type="ECO:0000256" key="5">
    <source>
        <dbReference type="ARBA" id="ARBA00023163"/>
    </source>
</evidence>
<dbReference type="GO" id="GO:0032993">
    <property type="term" value="C:protein-DNA complex"/>
    <property type="evidence" value="ECO:0007669"/>
    <property type="project" value="TreeGrafter"/>
</dbReference>
<keyword evidence="5" id="KW-0804">Transcription</keyword>
<dbReference type="PANTHER" id="PTHR30346">
    <property type="entry name" value="TRANSCRIPTIONAL DUAL REGULATOR HCAR-RELATED"/>
    <property type="match status" value="1"/>
</dbReference>
<dbReference type="PANTHER" id="PTHR30346:SF0">
    <property type="entry name" value="HCA OPERON TRANSCRIPTIONAL ACTIVATOR HCAR"/>
    <property type="match status" value="1"/>
</dbReference>
<protein>
    <recommendedName>
        <fullName evidence="2">HTH-type transcriptional regulator CzcR</fullName>
    </recommendedName>
</protein>
<dbReference type="Proteomes" id="UP000018566">
    <property type="component" value="Chromosome"/>
</dbReference>
<evidence type="ECO:0000256" key="1">
    <source>
        <dbReference type="ARBA" id="ARBA00009437"/>
    </source>
</evidence>
<dbReference type="InterPro" id="IPR036388">
    <property type="entry name" value="WH-like_DNA-bd_sf"/>
</dbReference>
<dbReference type="InterPro" id="IPR036390">
    <property type="entry name" value="WH_DNA-bd_sf"/>
</dbReference>
<dbReference type="Pfam" id="PF03466">
    <property type="entry name" value="LysR_substrate"/>
    <property type="match status" value="1"/>
</dbReference>
<evidence type="ECO:0000256" key="4">
    <source>
        <dbReference type="ARBA" id="ARBA00023125"/>
    </source>
</evidence>
<keyword evidence="4" id="KW-0238">DNA-binding</keyword>